<comment type="caution">
    <text evidence="1">The sequence shown here is derived from an EMBL/GenBank/DDBJ whole genome shotgun (WGS) entry which is preliminary data.</text>
</comment>
<evidence type="ECO:0000313" key="1">
    <source>
        <dbReference type="EMBL" id="CAK0864360.1"/>
    </source>
</evidence>
<protein>
    <submittedName>
        <fullName evidence="1">Uncharacterized protein</fullName>
    </submittedName>
</protein>
<keyword evidence="2" id="KW-1185">Reference proteome</keyword>
<dbReference type="Proteomes" id="UP001189429">
    <property type="component" value="Unassembled WGS sequence"/>
</dbReference>
<organism evidence="1 2">
    <name type="scientific">Prorocentrum cordatum</name>
    <dbReference type="NCBI Taxonomy" id="2364126"/>
    <lineage>
        <taxon>Eukaryota</taxon>
        <taxon>Sar</taxon>
        <taxon>Alveolata</taxon>
        <taxon>Dinophyceae</taxon>
        <taxon>Prorocentrales</taxon>
        <taxon>Prorocentraceae</taxon>
        <taxon>Prorocentrum</taxon>
    </lineage>
</organism>
<evidence type="ECO:0000313" key="2">
    <source>
        <dbReference type="Proteomes" id="UP001189429"/>
    </source>
</evidence>
<proteinExistence type="predicted"/>
<gene>
    <name evidence="1" type="ORF">PCOR1329_LOCUS52274</name>
</gene>
<accession>A0ABN9UYF4</accession>
<dbReference type="EMBL" id="CAUYUJ010016359">
    <property type="protein sequence ID" value="CAK0864360.1"/>
    <property type="molecule type" value="Genomic_DNA"/>
</dbReference>
<sequence length="136" mass="15378">MRRLGVFSAPLGRDVPDTVLYWQRAFEHLATWAGAYLQDWWAALGLVAAWTAPFERIVSLAAPDVDQECMHKIVDGGLSLDFQERPFYRTALWEAGRKRQNSNFSNEAQRVLDGALFDALKAILQDHFPTVAIDEA</sequence>
<name>A0ABN9UYF4_9DINO</name>
<reference evidence="1" key="1">
    <citation type="submission" date="2023-10" db="EMBL/GenBank/DDBJ databases">
        <authorList>
            <person name="Chen Y."/>
            <person name="Shah S."/>
            <person name="Dougan E. K."/>
            <person name="Thang M."/>
            <person name="Chan C."/>
        </authorList>
    </citation>
    <scope>NUCLEOTIDE SEQUENCE [LARGE SCALE GENOMIC DNA]</scope>
</reference>